<protein>
    <recommendedName>
        <fullName evidence="1">Apple domain-containing protein</fullName>
    </recommendedName>
</protein>
<evidence type="ECO:0000313" key="2">
    <source>
        <dbReference type="EMBL" id="GMT35905.1"/>
    </source>
</evidence>
<evidence type="ECO:0000313" key="3">
    <source>
        <dbReference type="Proteomes" id="UP001432322"/>
    </source>
</evidence>
<dbReference type="Gene3D" id="3.50.4.10">
    <property type="entry name" value="Hepatocyte Growth Factor"/>
    <property type="match status" value="2"/>
</dbReference>
<organism evidence="2 3">
    <name type="scientific">Pristionchus fissidentatus</name>
    <dbReference type="NCBI Taxonomy" id="1538716"/>
    <lineage>
        <taxon>Eukaryota</taxon>
        <taxon>Metazoa</taxon>
        <taxon>Ecdysozoa</taxon>
        <taxon>Nematoda</taxon>
        <taxon>Chromadorea</taxon>
        <taxon>Rhabditida</taxon>
        <taxon>Rhabditina</taxon>
        <taxon>Diplogasteromorpha</taxon>
        <taxon>Diplogasteroidea</taxon>
        <taxon>Neodiplogasteridae</taxon>
        <taxon>Pristionchus</taxon>
    </lineage>
</organism>
<dbReference type="Pfam" id="PF00024">
    <property type="entry name" value="PAN_1"/>
    <property type="match status" value="2"/>
</dbReference>
<dbReference type="PANTHER" id="PTHR47327:SF22">
    <property type="entry name" value="APPLE DOMAIN-CONTAINING PROTEIN"/>
    <property type="match status" value="1"/>
</dbReference>
<dbReference type="PROSITE" id="PS50948">
    <property type="entry name" value="PAN"/>
    <property type="match status" value="2"/>
</dbReference>
<feature type="domain" description="Apple" evidence="1">
    <location>
        <begin position="5"/>
        <end position="97"/>
    </location>
</feature>
<dbReference type="AlphaFoldDB" id="A0AAV5WZ52"/>
<feature type="domain" description="Apple" evidence="1">
    <location>
        <begin position="105"/>
        <end position="185"/>
    </location>
</feature>
<keyword evidence="3" id="KW-1185">Reference proteome</keyword>
<gene>
    <name evidence="2" type="ORF">PFISCL1PPCAC_27202</name>
</gene>
<comment type="caution">
    <text evidence="2">The sequence shown here is derived from an EMBL/GenBank/DDBJ whole genome shotgun (WGS) entry which is preliminary data.</text>
</comment>
<sequence length="271" mass="30603">LEVKCNNGEGYFVVLGNQIVAPSHLKARVKSFDRVEQGECARLCTENKTPKGEDFECKSINYYPSKHRCEMFSILSEPHGPGNLLENRHSIYAEKFCISDRADDCEAEEVFILHVQKAMGSKPEEKVSGDSITACLDQCFGRRYCRSVVFDAAKRQCRLHKDSPGDAMKNVIDTSPGVVLIENGCRRNAKAIEAPKSRGISRKTPKNTVRRAPERRIVANDVEISSSVDVEWGEWSDCSFKSDGKRFRVRRRNCEEDDQLCKETGLELKSC</sequence>
<dbReference type="SMART" id="SM00473">
    <property type="entry name" value="PAN_AP"/>
    <property type="match status" value="2"/>
</dbReference>
<dbReference type="InterPro" id="IPR052774">
    <property type="entry name" value="Celegans_DevNeuronal_Protein"/>
</dbReference>
<evidence type="ECO:0000259" key="1">
    <source>
        <dbReference type="PROSITE" id="PS50948"/>
    </source>
</evidence>
<proteinExistence type="predicted"/>
<dbReference type="PANTHER" id="PTHR47327">
    <property type="entry name" value="FI18240P1-RELATED"/>
    <property type="match status" value="1"/>
</dbReference>
<dbReference type="SUPFAM" id="SSF57414">
    <property type="entry name" value="Hairpin loop containing domain-like"/>
    <property type="match status" value="2"/>
</dbReference>
<dbReference type="Proteomes" id="UP001432322">
    <property type="component" value="Unassembled WGS sequence"/>
</dbReference>
<dbReference type="EMBL" id="BTSY01000007">
    <property type="protein sequence ID" value="GMT35905.1"/>
    <property type="molecule type" value="Genomic_DNA"/>
</dbReference>
<feature type="non-terminal residue" evidence="2">
    <location>
        <position position="1"/>
    </location>
</feature>
<dbReference type="GO" id="GO:0009653">
    <property type="term" value="P:anatomical structure morphogenesis"/>
    <property type="evidence" value="ECO:0007669"/>
    <property type="project" value="TreeGrafter"/>
</dbReference>
<reference evidence="2" key="1">
    <citation type="submission" date="2023-10" db="EMBL/GenBank/DDBJ databases">
        <title>Genome assembly of Pristionchus species.</title>
        <authorList>
            <person name="Yoshida K."/>
            <person name="Sommer R.J."/>
        </authorList>
    </citation>
    <scope>NUCLEOTIDE SEQUENCE</scope>
    <source>
        <strain evidence="2">RS5133</strain>
    </source>
</reference>
<name>A0AAV5WZ52_9BILA</name>
<dbReference type="InterPro" id="IPR003609">
    <property type="entry name" value="Pan_app"/>
</dbReference>
<accession>A0AAV5WZ52</accession>